<gene>
    <name evidence="2" type="ORF">H0B56_11620</name>
</gene>
<dbReference type="InterPro" id="IPR000600">
    <property type="entry name" value="ROK"/>
</dbReference>
<proteinExistence type="inferred from homology"/>
<comment type="caution">
    <text evidence="2">The sequence shown here is derived from an EMBL/GenBank/DDBJ whole genome shotgun (WGS) entry which is preliminary data.</text>
</comment>
<dbReference type="Proteomes" id="UP000582974">
    <property type="component" value="Unassembled WGS sequence"/>
</dbReference>
<dbReference type="Pfam" id="PF00480">
    <property type="entry name" value="ROK"/>
    <property type="match status" value="1"/>
</dbReference>
<dbReference type="InterPro" id="IPR043129">
    <property type="entry name" value="ATPase_NBD"/>
</dbReference>
<evidence type="ECO:0000256" key="1">
    <source>
        <dbReference type="ARBA" id="ARBA00006479"/>
    </source>
</evidence>
<dbReference type="EMBL" id="JACCKD010000004">
    <property type="protein sequence ID" value="MBA0126190.1"/>
    <property type="molecule type" value="Genomic_DNA"/>
</dbReference>
<keyword evidence="3" id="KW-1185">Reference proteome</keyword>
<name>A0A838AAD4_9PSEU</name>
<evidence type="ECO:0000313" key="2">
    <source>
        <dbReference type="EMBL" id="MBA0126190.1"/>
    </source>
</evidence>
<evidence type="ECO:0000313" key="3">
    <source>
        <dbReference type="Proteomes" id="UP000582974"/>
    </source>
</evidence>
<reference evidence="2 3" key="1">
    <citation type="submission" date="2020-07" db="EMBL/GenBank/DDBJ databases">
        <title>Genome of Haloechinothrix sp.</title>
        <authorList>
            <person name="Tang S.-K."/>
            <person name="Yang L."/>
            <person name="Zhu W.-Y."/>
        </authorList>
    </citation>
    <scope>NUCLEOTIDE SEQUENCE [LARGE SCALE GENOMIC DNA]</scope>
    <source>
        <strain evidence="2 3">YIM 98757</strain>
    </source>
</reference>
<sequence>MAECVVAVDLGGTSIKAGLVDRRGTLLHRRRVPTAREDGDEAVLRQLVRVVTDMIDAATERDLVPLAAGVAVLGIVDERHGRVITASNLGWRDLPVGEYLEQRIAVPVALGHDVRVGAWAEWALGAGRDVADVLFLAVGTGVSAGLVLDGRLHSGGGYAGELGHVVVAPGGRACGCGNRGCVETVASAAAIADRYAELSGESISTAEVAARAARGGRLAAQVWGEAVEALATALAAAVNLLAPEVIIVGGGLGGAGSAVLDPLRDRLSEHLTFQRRPRVVAPELGDLAGCIGAGLLAWQRLDRQVRP</sequence>
<organism evidence="2 3">
    <name type="scientific">Haloechinothrix aidingensis</name>
    <dbReference type="NCBI Taxonomy" id="2752311"/>
    <lineage>
        <taxon>Bacteria</taxon>
        <taxon>Bacillati</taxon>
        <taxon>Actinomycetota</taxon>
        <taxon>Actinomycetes</taxon>
        <taxon>Pseudonocardiales</taxon>
        <taxon>Pseudonocardiaceae</taxon>
        <taxon>Haloechinothrix</taxon>
    </lineage>
</organism>
<dbReference type="SUPFAM" id="SSF53067">
    <property type="entry name" value="Actin-like ATPase domain"/>
    <property type="match status" value="1"/>
</dbReference>
<accession>A0A838AAD4</accession>
<protein>
    <submittedName>
        <fullName evidence="2">ROK family protein</fullName>
    </submittedName>
</protein>
<dbReference type="PANTHER" id="PTHR18964">
    <property type="entry name" value="ROK (REPRESSOR, ORF, KINASE) FAMILY"/>
    <property type="match status" value="1"/>
</dbReference>
<dbReference type="PANTHER" id="PTHR18964:SF149">
    <property type="entry name" value="BIFUNCTIONAL UDP-N-ACETYLGLUCOSAMINE 2-EPIMERASE_N-ACETYLMANNOSAMINE KINASE"/>
    <property type="match status" value="1"/>
</dbReference>
<comment type="similarity">
    <text evidence="1">Belongs to the ROK (NagC/XylR) family.</text>
</comment>
<dbReference type="AlphaFoldDB" id="A0A838AAD4"/>
<dbReference type="Gene3D" id="3.30.420.40">
    <property type="match status" value="2"/>
</dbReference>